<feature type="transmembrane region" description="Helical" evidence="10">
    <location>
        <begin position="23"/>
        <end position="42"/>
    </location>
</feature>
<accession>A0A6J4LSE8</accession>
<keyword evidence="5 10" id="KW-0145">Chemotaxis</keyword>
<evidence type="ECO:0000256" key="8">
    <source>
        <dbReference type="ARBA" id="ARBA00022989"/>
    </source>
</evidence>
<dbReference type="Pfam" id="PF03748">
    <property type="entry name" value="FliL"/>
    <property type="match status" value="1"/>
</dbReference>
<keyword evidence="8 10" id="KW-1133">Transmembrane helix</keyword>
<protein>
    <recommendedName>
        <fullName evidence="10">Flagellar protein FliL</fullName>
    </recommendedName>
</protein>
<evidence type="ECO:0000256" key="6">
    <source>
        <dbReference type="ARBA" id="ARBA00022692"/>
    </source>
</evidence>
<keyword evidence="7 10" id="KW-0283">Flagellar rotation</keyword>
<gene>
    <name evidence="11" type="ORF">AVDCRST_MAG24-1215</name>
</gene>
<proteinExistence type="inferred from homology"/>
<dbReference type="GO" id="GO:0009425">
    <property type="term" value="C:bacterial-type flagellum basal body"/>
    <property type="evidence" value="ECO:0007669"/>
    <property type="project" value="InterPro"/>
</dbReference>
<keyword evidence="9 10" id="KW-0472">Membrane</keyword>
<dbReference type="PANTHER" id="PTHR35091:SF2">
    <property type="entry name" value="FLAGELLAR PROTEIN FLIL"/>
    <property type="match status" value="1"/>
</dbReference>
<keyword evidence="4 10" id="KW-1003">Cell membrane</keyword>
<dbReference type="GO" id="GO:0006935">
    <property type="term" value="P:chemotaxis"/>
    <property type="evidence" value="ECO:0007669"/>
    <property type="project" value="UniProtKB-KW"/>
</dbReference>
<name>A0A6J4LSE8_9ACTN</name>
<dbReference type="EMBL" id="CADCUF010000183">
    <property type="protein sequence ID" value="CAA9339607.1"/>
    <property type="molecule type" value="Genomic_DNA"/>
</dbReference>
<dbReference type="GO" id="GO:0071978">
    <property type="term" value="P:bacterial-type flagellum-dependent swarming motility"/>
    <property type="evidence" value="ECO:0007669"/>
    <property type="project" value="TreeGrafter"/>
</dbReference>
<sequence>MAKKKPTTSEGDAVPAGGGKKKLVLVLVGLLVAGAAAYFLVLKPEPAQKEKPVAGEVVALEPRQVNLEGGHYLKLGLALQGTDSVAHGIDGSKALDAAIALFSGRSIEEVTRPDERRHLKAELKKELDHLYHGDVMDVYFTDFVTQ</sequence>
<evidence type="ECO:0000256" key="2">
    <source>
        <dbReference type="ARBA" id="ARBA00004162"/>
    </source>
</evidence>
<evidence type="ECO:0000256" key="3">
    <source>
        <dbReference type="ARBA" id="ARBA00008281"/>
    </source>
</evidence>
<comment type="subcellular location">
    <subcellularLocation>
        <location evidence="2">Cell membrane</location>
        <topology evidence="2">Single-pass membrane protein</topology>
    </subcellularLocation>
</comment>
<evidence type="ECO:0000256" key="1">
    <source>
        <dbReference type="ARBA" id="ARBA00002254"/>
    </source>
</evidence>
<reference evidence="11" key="1">
    <citation type="submission" date="2020-02" db="EMBL/GenBank/DDBJ databases">
        <authorList>
            <person name="Meier V. D."/>
        </authorList>
    </citation>
    <scope>NUCLEOTIDE SEQUENCE</scope>
    <source>
        <strain evidence="11">AVDCRST_MAG24</strain>
    </source>
</reference>
<evidence type="ECO:0000256" key="4">
    <source>
        <dbReference type="ARBA" id="ARBA00022475"/>
    </source>
</evidence>
<keyword evidence="6 10" id="KW-0812">Transmembrane</keyword>
<evidence type="ECO:0000256" key="9">
    <source>
        <dbReference type="ARBA" id="ARBA00023136"/>
    </source>
</evidence>
<dbReference type="PANTHER" id="PTHR35091">
    <property type="entry name" value="FLAGELLAR PROTEIN FLIL"/>
    <property type="match status" value="1"/>
</dbReference>
<evidence type="ECO:0000256" key="10">
    <source>
        <dbReference type="RuleBase" id="RU364125"/>
    </source>
</evidence>
<evidence type="ECO:0000256" key="5">
    <source>
        <dbReference type="ARBA" id="ARBA00022500"/>
    </source>
</evidence>
<dbReference type="AlphaFoldDB" id="A0A6J4LSE8"/>
<evidence type="ECO:0000256" key="7">
    <source>
        <dbReference type="ARBA" id="ARBA00022779"/>
    </source>
</evidence>
<organism evidence="11">
    <name type="scientific">uncultured Nocardioidaceae bacterium</name>
    <dbReference type="NCBI Taxonomy" id="253824"/>
    <lineage>
        <taxon>Bacteria</taxon>
        <taxon>Bacillati</taxon>
        <taxon>Actinomycetota</taxon>
        <taxon>Actinomycetes</taxon>
        <taxon>Propionibacteriales</taxon>
        <taxon>Nocardioidaceae</taxon>
        <taxon>environmental samples</taxon>
    </lineage>
</organism>
<dbReference type="GO" id="GO:0005886">
    <property type="term" value="C:plasma membrane"/>
    <property type="evidence" value="ECO:0007669"/>
    <property type="project" value="UniProtKB-SubCell"/>
</dbReference>
<comment type="similarity">
    <text evidence="3 10">Belongs to the FliL family.</text>
</comment>
<comment type="function">
    <text evidence="1 10">Controls the rotational direction of flagella during chemotaxis.</text>
</comment>
<evidence type="ECO:0000313" key="11">
    <source>
        <dbReference type="EMBL" id="CAA9339607.1"/>
    </source>
</evidence>
<dbReference type="InterPro" id="IPR005503">
    <property type="entry name" value="FliL"/>
</dbReference>